<dbReference type="AlphaFoldDB" id="A0A813K5A2"/>
<dbReference type="SMART" id="SM00382">
    <property type="entry name" value="AAA"/>
    <property type="match status" value="2"/>
</dbReference>
<protein>
    <recommendedName>
        <fullName evidence="4">ABC transporter domain-containing protein</fullName>
    </recommendedName>
</protein>
<evidence type="ECO:0000256" key="2">
    <source>
        <dbReference type="ARBA" id="ARBA00022840"/>
    </source>
</evidence>
<evidence type="ECO:0000256" key="3">
    <source>
        <dbReference type="SAM" id="MobiDB-lite"/>
    </source>
</evidence>
<feature type="compositionally biased region" description="Basic and acidic residues" evidence="3">
    <location>
        <begin position="221"/>
        <end position="242"/>
    </location>
</feature>
<dbReference type="Proteomes" id="UP000626109">
    <property type="component" value="Unassembled WGS sequence"/>
</dbReference>
<dbReference type="InterPro" id="IPR032781">
    <property type="entry name" value="ABC_tran_Xtn"/>
</dbReference>
<evidence type="ECO:0000256" key="1">
    <source>
        <dbReference type="ARBA" id="ARBA00022741"/>
    </source>
</evidence>
<feature type="domain" description="ABC transporter" evidence="4">
    <location>
        <begin position="414"/>
        <end position="673"/>
    </location>
</feature>
<dbReference type="Pfam" id="PF12848">
    <property type="entry name" value="ABC_tran_Xtn"/>
    <property type="match status" value="1"/>
</dbReference>
<dbReference type="PROSITE" id="PS00211">
    <property type="entry name" value="ABC_TRANSPORTER_1"/>
    <property type="match status" value="2"/>
</dbReference>
<dbReference type="GO" id="GO:0005524">
    <property type="term" value="F:ATP binding"/>
    <property type="evidence" value="ECO:0007669"/>
    <property type="project" value="UniProtKB-KW"/>
</dbReference>
<dbReference type="SUPFAM" id="SSF52540">
    <property type="entry name" value="P-loop containing nucleoside triphosphate hydrolases"/>
    <property type="match status" value="2"/>
</dbReference>
<organism evidence="5 6">
    <name type="scientific">Polarella glacialis</name>
    <name type="common">Dinoflagellate</name>
    <dbReference type="NCBI Taxonomy" id="89957"/>
    <lineage>
        <taxon>Eukaryota</taxon>
        <taxon>Sar</taxon>
        <taxon>Alveolata</taxon>
        <taxon>Dinophyceae</taxon>
        <taxon>Suessiales</taxon>
        <taxon>Suessiaceae</taxon>
        <taxon>Polarella</taxon>
    </lineage>
</organism>
<gene>
    <name evidence="5" type="ORF">PGLA2088_LOCUS28777</name>
</gene>
<feature type="compositionally biased region" description="Basic and acidic residues" evidence="3">
    <location>
        <begin position="268"/>
        <end position="288"/>
    </location>
</feature>
<dbReference type="PROSITE" id="PS50893">
    <property type="entry name" value="ABC_TRANSPORTER_2"/>
    <property type="match status" value="2"/>
</dbReference>
<accession>A0A813K5A2</accession>
<feature type="domain" description="ABC transporter" evidence="4">
    <location>
        <begin position="751"/>
        <end position="972"/>
    </location>
</feature>
<dbReference type="InterPro" id="IPR003593">
    <property type="entry name" value="AAA+_ATPase"/>
</dbReference>
<evidence type="ECO:0000313" key="6">
    <source>
        <dbReference type="Proteomes" id="UP000626109"/>
    </source>
</evidence>
<feature type="region of interest" description="Disordered" evidence="3">
    <location>
        <begin position="28"/>
        <end position="49"/>
    </location>
</feature>
<dbReference type="InterPro" id="IPR027417">
    <property type="entry name" value="P-loop_NTPase"/>
</dbReference>
<dbReference type="InterPro" id="IPR051309">
    <property type="entry name" value="ABCF_ATPase"/>
</dbReference>
<keyword evidence="1" id="KW-0547">Nucleotide-binding</keyword>
<dbReference type="Gene3D" id="3.40.50.300">
    <property type="entry name" value="P-loop containing nucleotide triphosphate hydrolases"/>
    <property type="match status" value="2"/>
</dbReference>
<evidence type="ECO:0000259" key="4">
    <source>
        <dbReference type="PROSITE" id="PS50893"/>
    </source>
</evidence>
<feature type="compositionally biased region" description="Acidic residues" evidence="3">
    <location>
        <begin position="365"/>
        <end position="386"/>
    </location>
</feature>
<proteinExistence type="predicted"/>
<keyword evidence="2" id="KW-0067">ATP-binding</keyword>
<dbReference type="GO" id="GO:0016887">
    <property type="term" value="F:ATP hydrolysis activity"/>
    <property type="evidence" value="ECO:0007669"/>
    <property type="project" value="InterPro"/>
</dbReference>
<dbReference type="CDD" id="cd03221">
    <property type="entry name" value="ABCF_EF-3"/>
    <property type="match status" value="2"/>
</dbReference>
<feature type="region of interest" description="Disordered" evidence="3">
    <location>
        <begin position="981"/>
        <end position="1005"/>
    </location>
</feature>
<feature type="compositionally biased region" description="Basic and acidic residues" evidence="3">
    <location>
        <begin position="186"/>
        <end position="197"/>
    </location>
</feature>
<evidence type="ECO:0000313" key="5">
    <source>
        <dbReference type="EMBL" id="CAE8694290.1"/>
    </source>
</evidence>
<feature type="compositionally biased region" description="Acidic residues" evidence="3">
    <location>
        <begin position="257"/>
        <end position="267"/>
    </location>
</feature>
<dbReference type="PANTHER" id="PTHR42855:SF1">
    <property type="entry name" value="ABC TRANSPORTER DOMAIN-CONTAINING PROTEIN"/>
    <property type="match status" value="1"/>
</dbReference>
<reference evidence="5" key="1">
    <citation type="submission" date="2021-02" db="EMBL/GenBank/DDBJ databases">
        <authorList>
            <person name="Dougan E. K."/>
            <person name="Rhodes N."/>
            <person name="Thang M."/>
            <person name="Chan C."/>
        </authorList>
    </citation>
    <scope>NUCLEOTIDE SEQUENCE</scope>
</reference>
<sequence length="1022" mass="113855">MGVQMGMLPQGQVFVVSPLSASGLSASTSAALGGRPAVPSRRCLRHSSSSRGEGAEAAWAQRLAGASVLAAAMVAQRHGTLKRGVVSRAAKAKGAKKTDTKKLDAVAKALAAMEQLAQADKGPQKKERPDAVTSGRPVKKVSELAGAVKGEEQSKQEPAPAASVWKPKEKEEGGREKSVPSSEVAMKSDDGEKKHAEVAPAAESGQKLELTEEAQEVTEESSLKETHYPTEPEGPDENRQEIAEAQAAALPDVLALETEDTEEEEEQRAEKEEKEEKEKKVEAEEKDPYALLRSSRQLITAEEVEPPRQQKRAVENAFAALGELMKSPSQQEDNYRSRGGGYGNQAPRGDLIGQWTSWKEKGAEDDADKADLEEESSSDEEEEDEGQMIKRRRGEADAVNFNLDTSGIDGDISFGIKGVAVRYGSRMVLQDASWLVRTGEKVALVGANGCGKTTQLKVLTGEITPEEGSIHLSRPDIKMAVLSQGFVDDLVPERSLREELLAAVPKQEQILRDLKEVEAKLEGLAESDDQMQLIDRLTELQTEAEQYRVYGLEERMARIMKQVGFLDDDLETEVRLFSGGWKVRIGLSKIFMTAPDALLLDEPTNHLDLESVEWLETFLKEQTLPIVVVSHDREFMNRVCTRTVETVEGMTYSYKGSYTDYIKLRDEKMDSWLRKYDLQEKKVKELEVFIKENTLKQAMSNARNKKITELAKIVESPDHMDPPPQYAKRIKFRFPEPPKTNRGGGKIESLAEVRRVTHGYGEGADACLFEDASFIVRPGDKIGIVGRNGSGKSTLLRLLMGKETPSVEGGKVYKADERNTGYFTQHQADLLPSDMTAFEVVKVANEILMDDGELVEILKKFRFKGDRLNVKVASLSGGERARLAIVRMMLVPSRMLVFDEPTNHLDVPMKETLEYSLREYEGAVVVVSHDRWFLSQTCTKIVAIENGKVEHYEGDFRHYMDTNLNLRSKIERHYVPGGGRIESVPLSNDERRKKERGGLKKNKHSRMIKDKQLELQNIFLKR</sequence>
<dbReference type="EMBL" id="CAJNNW010028021">
    <property type="protein sequence ID" value="CAE8694290.1"/>
    <property type="molecule type" value="Genomic_DNA"/>
</dbReference>
<feature type="region of interest" description="Disordered" evidence="3">
    <location>
        <begin position="116"/>
        <end position="393"/>
    </location>
</feature>
<dbReference type="FunFam" id="3.40.50.300:FF:000011">
    <property type="entry name" value="Putative ABC transporter ATP-binding component"/>
    <property type="match status" value="1"/>
</dbReference>
<feature type="compositionally biased region" description="Basic and acidic residues" evidence="3">
    <location>
        <begin position="988"/>
        <end position="998"/>
    </location>
</feature>
<comment type="caution">
    <text evidence="5">The sequence shown here is derived from an EMBL/GenBank/DDBJ whole genome shotgun (WGS) entry which is preliminary data.</text>
</comment>
<dbReference type="PANTHER" id="PTHR42855">
    <property type="entry name" value="ABC TRANSPORTER ATP-BINDING SUBUNIT"/>
    <property type="match status" value="1"/>
</dbReference>
<dbReference type="InterPro" id="IPR003439">
    <property type="entry name" value="ABC_transporter-like_ATP-bd"/>
</dbReference>
<dbReference type="Pfam" id="PF00005">
    <property type="entry name" value="ABC_tran"/>
    <property type="match status" value="2"/>
</dbReference>
<feature type="compositionally biased region" description="Basic and acidic residues" evidence="3">
    <location>
        <begin position="166"/>
        <end position="178"/>
    </location>
</feature>
<feature type="compositionally biased region" description="Basic and acidic residues" evidence="3">
    <location>
        <begin position="305"/>
        <end position="314"/>
    </location>
</feature>
<name>A0A813K5A2_POLGL</name>
<dbReference type="InterPro" id="IPR017871">
    <property type="entry name" value="ABC_transporter-like_CS"/>
</dbReference>